<dbReference type="OrthoDB" id="439808at2759"/>
<comment type="caution">
    <text evidence="1">The sequence shown here is derived from an EMBL/GenBank/DDBJ whole genome shotgun (WGS) entry which is preliminary data.</text>
</comment>
<dbReference type="AlphaFoldDB" id="A0A6G1EX22"/>
<organism evidence="1 2">
    <name type="scientific">Oryza meyeriana var. granulata</name>
    <dbReference type="NCBI Taxonomy" id="110450"/>
    <lineage>
        <taxon>Eukaryota</taxon>
        <taxon>Viridiplantae</taxon>
        <taxon>Streptophyta</taxon>
        <taxon>Embryophyta</taxon>
        <taxon>Tracheophyta</taxon>
        <taxon>Spermatophyta</taxon>
        <taxon>Magnoliopsida</taxon>
        <taxon>Liliopsida</taxon>
        <taxon>Poales</taxon>
        <taxon>Poaceae</taxon>
        <taxon>BOP clade</taxon>
        <taxon>Oryzoideae</taxon>
        <taxon>Oryzeae</taxon>
        <taxon>Oryzinae</taxon>
        <taxon>Oryza</taxon>
        <taxon>Oryza meyeriana</taxon>
    </lineage>
</organism>
<dbReference type="EMBL" id="SPHZ02000002">
    <property type="protein sequence ID" value="KAF0929155.1"/>
    <property type="molecule type" value="Genomic_DNA"/>
</dbReference>
<protein>
    <submittedName>
        <fullName evidence="1">Uncharacterized protein</fullName>
    </submittedName>
</protein>
<dbReference type="Proteomes" id="UP000479710">
    <property type="component" value="Unassembled WGS sequence"/>
</dbReference>
<accession>A0A6G1EX22</accession>
<keyword evidence="2" id="KW-1185">Reference proteome</keyword>
<gene>
    <name evidence="1" type="ORF">E2562_016394</name>
</gene>
<evidence type="ECO:0000313" key="2">
    <source>
        <dbReference type="Proteomes" id="UP000479710"/>
    </source>
</evidence>
<evidence type="ECO:0000313" key="1">
    <source>
        <dbReference type="EMBL" id="KAF0929155.1"/>
    </source>
</evidence>
<reference evidence="1 2" key="1">
    <citation type="submission" date="2019-11" db="EMBL/GenBank/DDBJ databases">
        <title>Whole genome sequence of Oryza granulata.</title>
        <authorList>
            <person name="Li W."/>
        </authorList>
    </citation>
    <scope>NUCLEOTIDE SEQUENCE [LARGE SCALE GENOMIC DNA]</scope>
    <source>
        <strain evidence="2">cv. Menghai</strain>
        <tissue evidence="1">Leaf</tissue>
    </source>
</reference>
<proteinExistence type="predicted"/>
<name>A0A6G1EX22_9ORYZ</name>
<sequence>MALRLAGNGDSDDDSAELGGLLLHQCRFGSCEGLVVRLVGGIAASNVEYRCFVRGPIWATDDCSLEAAFSPYGEILESKNLIRMVFTDNLLEFFVSTMKIFKSWMHNL</sequence>